<keyword evidence="3" id="KW-1185">Reference proteome</keyword>
<dbReference type="AlphaFoldDB" id="A0A5B7J777"/>
<gene>
    <name evidence="2" type="ORF">E2C01_084807</name>
</gene>
<dbReference type="Proteomes" id="UP000324222">
    <property type="component" value="Unassembled WGS sequence"/>
</dbReference>
<comment type="caution">
    <text evidence="2">The sequence shown here is derived from an EMBL/GenBank/DDBJ whole genome shotgun (WGS) entry which is preliminary data.</text>
</comment>
<proteinExistence type="predicted"/>
<accession>A0A5B7J777</accession>
<dbReference type="EMBL" id="VSRR010082366">
    <property type="protein sequence ID" value="MPC89846.1"/>
    <property type="molecule type" value="Genomic_DNA"/>
</dbReference>
<name>A0A5B7J777_PORTR</name>
<reference evidence="2 3" key="1">
    <citation type="submission" date="2019-05" db="EMBL/GenBank/DDBJ databases">
        <title>Another draft genome of Portunus trituberculatus and its Hox gene families provides insights of decapod evolution.</title>
        <authorList>
            <person name="Jeong J.-H."/>
            <person name="Song I."/>
            <person name="Kim S."/>
            <person name="Choi T."/>
            <person name="Kim D."/>
            <person name="Ryu S."/>
            <person name="Kim W."/>
        </authorList>
    </citation>
    <scope>NUCLEOTIDE SEQUENCE [LARGE SCALE GENOMIC DNA]</scope>
    <source>
        <tissue evidence="2">Muscle</tissue>
    </source>
</reference>
<sequence length="118" mass="13322">MRLGHVTWSAQKSEASLHQRPVEGTRQGGELPSRGPSWCRGYPCWKILKFLIVTGPGFGDAVCFLAYVPECWTGDSWIDTRLAKTWEASPVRLQRHNETRPFNSSGSIFSINYQDYGS</sequence>
<evidence type="ECO:0000313" key="2">
    <source>
        <dbReference type="EMBL" id="MPC89846.1"/>
    </source>
</evidence>
<feature type="region of interest" description="Disordered" evidence="1">
    <location>
        <begin position="1"/>
        <end position="33"/>
    </location>
</feature>
<protein>
    <submittedName>
        <fullName evidence="2">Uncharacterized protein</fullName>
    </submittedName>
</protein>
<evidence type="ECO:0000256" key="1">
    <source>
        <dbReference type="SAM" id="MobiDB-lite"/>
    </source>
</evidence>
<organism evidence="2 3">
    <name type="scientific">Portunus trituberculatus</name>
    <name type="common">Swimming crab</name>
    <name type="synonym">Neptunus trituberculatus</name>
    <dbReference type="NCBI Taxonomy" id="210409"/>
    <lineage>
        <taxon>Eukaryota</taxon>
        <taxon>Metazoa</taxon>
        <taxon>Ecdysozoa</taxon>
        <taxon>Arthropoda</taxon>
        <taxon>Crustacea</taxon>
        <taxon>Multicrustacea</taxon>
        <taxon>Malacostraca</taxon>
        <taxon>Eumalacostraca</taxon>
        <taxon>Eucarida</taxon>
        <taxon>Decapoda</taxon>
        <taxon>Pleocyemata</taxon>
        <taxon>Brachyura</taxon>
        <taxon>Eubrachyura</taxon>
        <taxon>Portunoidea</taxon>
        <taxon>Portunidae</taxon>
        <taxon>Portuninae</taxon>
        <taxon>Portunus</taxon>
    </lineage>
</organism>
<evidence type="ECO:0000313" key="3">
    <source>
        <dbReference type="Proteomes" id="UP000324222"/>
    </source>
</evidence>